<dbReference type="EMBL" id="CP000613">
    <property type="protein sequence ID" value="ACJ01103.1"/>
    <property type="molecule type" value="Genomic_DNA"/>
</dbReference>
<gene>
    <name evidence="4" type="primary">flbT</name>
    <name evidence="4" type="ordered locus">RC1_3760</name>
</gene>
<dbReference type="KEGG" id="rce:RC1_3760"/>
<proteinExistence type="predicted"/>
<accession>B6IXS9</accession>
<protein>
    <submittedName>
        <fullName evidence="4">Flagellum biosynthesis repressor protein</fullName>
    </submittedName>
</protein>
<dbReference type="Pfam" id="PF07378">
    <property type="entry name" value="FlbT"/>
    <property type="match status" value="1"/>
</dbReference>
<evidence type="ECO:0000256" key="3">
    <source>
        <dbReference type="ARBA" id="ARBA00022884"/>
    </source>
</evidence>
<keyword evidence="1" id="KW-0678">Repressor</keyword>
<dbReference type="GO" id="GO:0006402">
    <property type="term" value="P:mRNA catabolic process"/>
    <property type="evidence" value="ECO:0007669"/>
    <property type="project" value="InterPro"/>
</dbReference>
<dbReference type="GO" id="GO:0048027">
    <property type="term" value="F:mRNA 5'-UTR binding"/>
    <property type="evidence" value="ECO:0007669"/>
    <property type="project" value="InterPro"/>
</dbReference>
<keyword evidence="3" id="KW-0694">RNA-binding</keyword>
<evidence type="ECO:0000256" key="2">
    <source>
        <dbReference type="ARBA" id="ARBA00022795"/>
    </source>
</evidence>
<dbReference type="Proteomes" id="UP000001591">
    <property type="component" value="Chromosome"/>
</dbReference>
<organism evidence="4 5">
    <name type="scientific">Rhodospirillum centenum (strain ATCC 51521 / SW)</name>
    <dbReference type="NCBI Taxonomy" id="414684"/>
    <lineage>
        <taxon>Bacteria</taxon>
        <taxon>Pseudomonadati</taxon>
        <taxon>Pseudomonadota</taxon>
        <taxon>Alphaproteobacteria</taxon>
        <taxon>Rhodospirillales</taxon>
        <taxon>Rhodospirillaceae</taxon>
        <taxon>Rhodospirillum</taxon>
    </lineage>
</organism>
<dbReference type="GO" id="GO:0044781">
    <property type="term" value="P:bacterial-type flagellum organization"/>
    <property type="evidence" value="ECO:0007669"/>
    <property type="project" value="UniProtKB-KW"/>
</dbReference>
<evidence type="ECO:0000313" key="5">
    <source>
        <dbReference type="Proteomes" id="UP000001591"/>
    </source>
</evidence>
<keyword evidence="5" id="KW-1185">Reference proteome</keyword>
<dbReference type="eggNOG" id="COG5443">
    <property type="taxonomic scope" value="Bacteria"/>
</dbReference>
<dbReference type="STRING" id="414684.RC1_3760"/>
<dbReference type="GO" id="GO:1902209">
    <property type="term" value="P:negative regulation of bacterial-type flagellum assembly"/>
    <property type="evidence" value="ECO:0007669"/>
    <property type="project" value="InterPro"/>
</dbReference>
<dbReference type="HOGENOM" id="CLU_130913_1_0_5"/>
<dbReference type="OrthoDB" id="8561314at2"/>
<dbReference type="AlphaFoldDB" id="B6IXS9"/>
<dbReference type="InterPro" id="IPR009967">
    <property type="entry name" value="Flagellum_FlbT"/>
</dbReference>
<keyword evidence="2" id="KW-1005">Bacterial flagellum biogenesis</keyword>
<name>B6IXS9_RHOCS</name>
<evidence type="ECO:0000313" key="4">
    <source>
        <dbReference type="EMBL" id="ACJ01103.1"/>
    </source>
</evidence>
<dbReference type="RefSeq" id="WP_012568876.1">
    <property type="nucleotide sequence ID" value="NC_011420.2"/>
</dbReference>
<evidence type="ECO:0000256" key="1">
    <source>
        <dbReference type="ARBA" id="ARBA00022491"/>
    </source>
</evidence>
<reference evidence="4 5" key="1">
    <citation type="journal article" date="2010" name="BMC Genomics">
        <title>Metabolic flexibility revealed in the genome of the cyst-forming alpha-1 proteobacterium Rhodospirillum centenum.</title>
        <authorList>
            <person name="Lu Y.K."/>
            <person name="Marden J."/>
            <person name="Han M."/>
            <person name="Swingley W.D."/>
            <person name="Mastrian S.D."/>
            <person name="Chowdhury S.R."/>
            <person name="Hao J."/>
            <person name="Helmy T."/>
            <person name="Kim S."/>
            <person name="Kurdoglu A.A."/>
            <person name="Matthies H.J."/>
            <person name="Rollo D."/>
            <person name="Stothard P."/>
            <person name="Blankenship R.E."/>
            <person name="Bauer C.E."/>
            <person name="Touchman J.W."/>
        </authorList>
    </citation>
    <scope>NUCLEOTIDE SEQUENCE [LARGE SCALE GENOMIC DNA]</scope>
    <source>
        <strain evidence="5">ATCC 51521 / SW</strain>
    </source>
</reference>
<sequence>MPLKLRLKAGEHLVVNGALIKAETSATLVLMNHARFMRDRQIMRPEEADSPARRIYFSVQNTYLAAEDERPAMLALQRDLVRDFHDATRNAAIREKLDELNRHIDEEDYYPALQLARDVITYEDIVLGRGPASAEQIPAGGEMTD</sequence>